<protein>
    <submittedName>
        <fullName evidence="4">Transcription initiation factor</fullName>
    </submittedName>
</protein>
<keyword evidence="2" id="KW-0472">Membrane</keyword>
<gene>
    <name evidence="4" type="ORF">PFCIRM138_11040</name>
</gene>
<feature type="region of interest" description="Disordered" evidence="1">
    <location>
        <begin position="144"/>
        <end position="168"/>
    </location>
</feature>
<keyword evidence="2" id="KW-0812">Transmembrane</keyword>
<feature type="compositionally biased region" description="Low complexity" evidence="1">
    <location>
        <begin position="49"/>
        <end position="66"/>
    </location>
</feature>
<feature type="transmembrane region" description="Helical" evidence="2">
    <location>
        <begin position="414"/>
        <end position="437"/>
    </location>
</feature>
<feature type="region of interest" description="Disordered" evidence="1">
    <location>
        <begin position="36"/>
        <end position="107"/>
    </location>
</feature>
<dbReference type="SUPFAM" id="SSF81995">
    <property type="entry name" value="beta-sandwich domain of Sec23/24"/>
    <property type="match status" value="1"/>
</dbReference>
<feature type="transmembrane region" description="Helical" evidence="2">
    <location>
        <begin position="323"/>
        <end position="340"/>
    </location>
</feature>
<sequence>MSEANGRVLVCPNCGSPVSDDDVTCPVCGVDLRGADLGGANLPRAGNDTAAAGASSPTSTSDTQSSGAPSSTTDSPDAEPTISVAASPDSTTPVGDKASGPATSSAVSAQDWRDYFQLLNGRAPTEAEFQRAVADGAARPLQAAPTFTESGPQGGGQASPVPPQQATMPQLPLMGQPSAAPGQQQAFGQQQPVGAQQFASQQQFFGQQPQMAGQPLMMTAPVQPAADSAFVAHSKGYWAHLKQAWLHPTSIDATIKDGYAWVTYGIILAAVVITLTYQFTSVGNFFKALILFGGAALLLTVVAAALTRVVLNVRCTFTDMLKLGTQSVIPLMPITILFMLNDMLLNSRVSSFYGSSTDLEDLLSDFSSAGSFFVVATLVLLGASLITVLVSVMIQGVYFYRLSAITPGSKVDRYGWLVVINTVMVMLLGIIILLAWFN</sequence>
<feature type="transmembrane region" description="Helical" evidence="2">
    <location>
        <begin position="289"/>
        <end position="311"/>
    </location>
</feature>
<evidence type="ECO:0000256" key="1">
    <source>
        <dbReference type="SAM" id="MobiDB-lite"/>
    </source>
</evidence>
<evidence type="ECO:0000259" key="3">
    <source>
        <dbReference type="Pfam" id="PF13248"/>
    </source>
</evidence>
<evidence type="ECO:0000313" key="4">
    <source>
        <dbReference type="EMBL" id="CEP26942.1"/>
    </source>
</evidence>
<accession>A0A0B7P0C6</accession>
<keyword evidence="4" id="KW-0648">Protein biosynthesis</keyword>
<keyword evidence="4" id="KW-0396">Initiation factor</keyword>
<feature type="region of interest" description="Disordered" evidence="1">
    <location>
        <begin position="1"/>
        <end position="22"/>
    </location>
</feature>
<dbReference type="Pfam" id="PF13248">
    <property type="entry name" value="Zn_ribbon_3"/>
    <property type="match status" value="1"/>
</dbReference>
<organism evidence="4">
    <name type="scientific">Propionibacterium freudenreichii subsp. freudenreichii</name>
    <dbReference type="NCBI Taxonomy" id="66712"/>
    <lineage>
        <taxon>Bacteria</taxon>
        <taxon>Bacillati</taxon>
        <taxon>Actinomycetota</taxon>
        <taxon>Actinomycetes</taxon>
        <taxon>Propionibacteriales</taxon>
        <taxon>Propionibacteriaceae</taxon>
        <taxon>Propionibacterium</taxon>
    </lineage>
</organism>
<dbReference type="CDD" id="cd00350">
    <property type="entry name" value="rubredoxin_like"/>
    <property type="match status" value="1"/>
</dbReference>
<dbReference type="InterPro" id="IPR059113">
    <property type="entry name" value="Znf_ribbon"/>
</dbReference>
<feature type="transmembrane region" description="Helical" evidence="2">
    <location>
        <begin position="372"/>
        <end position="394"/>
    </location>
</feature>
<dbReference type="GO" id="GO:0003743">
    <property type="term" value="F:translation initiation factor activity"/>
    <property type="evidence" value="ECO:0007669"/>
    <property type="project" value="UniProtKB-KW"/>
</dbReference>
<dbReference type="EMBL" id="LM676427">
    <property type="protein sequence ID" value="CEP26942.1"/>
    <property type="molecule type" value="Genomic_DNA"/>
</dbReference>
<name>A0A0B7P0C6_PROFF</name>
<reference evidence="4" key="1">
    <citation type="submission" date="2014-08" db="EMBL/GenBank/DDBJ databases">
        <authorList>
            <person name="Falentin Helene"/>
        </authorList>
    </citation>
    <scope>NUCLEOTIDE SEQUENCE</scope>
</reference>
<evidence type="ECO:0000256" key="2">
    <source>
        <dbReference type="SAM" id="Phobius"/>
    </source>
</evidence>
<feature type="domain" description="Putative zinc-ribbon" evidence="3">
    <location>
        <begin position="10"/>
        <end position="32"/>
    </location>
</feature>
<proteinExistence type="predicted"/>
<feature type="transmembrane region" description="Helical" evidence="2">
    <location>
        <begin position="258"/>
        <end position="277"/>
    </location>
</feature>
<keyword evidence="2" id="KW-1133">Transmembrane helix</keyword>
<dbReference type="AlphaFoldDB" id="A0A0B7P0C6"/>